<dbReference type="RefSeq" id="XP_006687189.1">
    <property type="nucleotide sequence ID" value="XM_006687126.1"/>
</dbReference>
<reference evidence="2 3" key="1">
    <citation type="journal article" date="2011" name="Proc. Natl. Acad. Sci. U.S.A.">
        <title>Comparative genomics of xylose-fermenting fungi for enhanced biofuel production.</title>
        <authorList>
            <person name="Wohlbach D.J."/>
            <person name="Kuo A."/>
            <person name="Sato T.K."/>
            <person name="Potts K.M."/>
            <person name="Salamov A.A."/>
            <person name="LaButti K.M."/>
            <person name="Sun H."/>
            <person name="Clum A."/>
            <person name="Pangilinan J.L."/>
            <person name="Lindquist E.A."/>
            <person name="Lucas S."/>
            <person name="Lapidus A."/>
            <person name="Jin M."/>
            <person name="Gunawan C."/>
            <person name="Balan V."/>
            <person name="Dale B.E."/>
            <person name="Jeffries T.W."/>
            <person name="Zinkel R."/>
            <person name="Barry K.W."/>
            <person name="Grigoriev I.V."/>
            <person name="Gasch A.P."/>
        </authorList>
    </citation>
    <scope>NUCLEOTIDE SEQUENCE [LARGE SCALE GENOMIC DNA]</scope>
    <source>
        <strain evidence="3">ATCC 10573 / BCRC 21748 / CBS 615 / JCM 9827 / NBRC 10315 / NRRL Y-1498 / VKM Y-70</strain>
    </source>
</reference>
<feature type="compositionally biased region" description="Polar residues" evidence="1">
    <location>
        <begin position="667"/>
        <end position="676"/>
    </location>
</feature>
<feature type="compositionally biased region" description="Basic and acidic residues" evidence="1">
    <location>
        <begin position="639"/>
        <end position="665"/>
    </location>
</feature>
<organism evidence="3">
    <name type="scientific">Candida tenuis (strain ATCC 10573 / BCRC 21748 / CBS 615 / JCM 9827 / NBRC 10315 / NRRL Y-1498 / VKM Y-70)</name>
    <name type="common">Yeast</name>
    <name type="synonym">Yamadazyma tenuis</name>
    <dbReference type="NCBI Taxonomy" id="590646"/>
    <lineage>
        <taxon>Eukaryota</taxon>
        <taxon>Fungi</taxon>
        <taxon>Dikarya</taxon>
        <taxon>Ascomycota</taxon>
        <taxon>Saccharomycotina</taxon>
        <taxon>Pichiomycetes</taxon>
        <taxon>Debaryomycetaceae</taxon>
        <taxon>Yamadazyma</taxon>
    </lineage>
</organism>
<proteinExistence type="predicted"/>
<dbReference type="STRING" id="590646.G3B667"/>
<dbReference type="EMBL" id="GL996524">
    <property type="protein sequence ID" value="EGV63396.1"/>
    <property type="molecule type" value="Genomic_DNA"/>
</dbReference>
<name>G3B667_CANTC</name>
<dbReference type="SUPFAM" id="SSF52402">
    <property type="entry name" value="Adenine nucleotide alpha hydrolases-like"/>
    <property type="match status" value="1"/>
</dbReference>
<feature type="region of interest" description="Disordered" evidence="1">
    <location>
        <begin position="576"/>
        <end position="695"/>
    </location>
</feature>
<feature type="compositionally biased region" description="Acidic residues" evidence="1">
    <location>
        <begin position="430"/>
        <end position="442"/>
    </location>
</feature>
<dbReference type="AlphaFoldDB" id="G3B667"/>
<feature type="region of interest" description="Disordered" evidence="1">
    <location>
        <begin position="1"/>
        <end position="58"/>
    </location>
</feature>
<keyword evidence="3" id="KW-1185">Reference proteome</keyword>
<dbReference type="Proteomes" id="UP000000707">
    <property type="component" value="Unassembled WGS sequence"/>
</dbReference>
<sequence>MSLAHEAGSKTSIKPSLLHAGSAPDLVSDQRRASDDSRATKSEGSHAAADDEDSSDSDVDLLDYLQKVDYTYRSIKLRVGDKETHISAARQNYEKRVSFDTVNLKFEADSSENELDDWGFETAGHEADLERGRRMSRASPSSSPLQSPSTSPTRRVVSPALDISNGLQLTRFLSNYAGPSYPTTPIITHNGCTFTKMHRQFDDLVVGKLNNKQHNFLKPILPNRVILVYISARKHTWVALDWVLSKFIENGDSVIIVSAIDSPSLTKKRKFSNFSGKETAMTKRMRLRQRNRPEFVKVIAKHIMSYAMEVINPDVIAKVSIELAVGKPKKVLQEMYKLYEPNIVATGTKPSTRIGAPLRSWASSKITDRLVKNYPLPVIITPAIHMGPFEKSLEKQINMRYNDVGQDVIQETDEGTDDVLLLSKQSGLDKDEDEDEDEDEEDRASFSSISSEESYSSFTEITKAYARHKKLVRTKMQELESNRYQGSYFSDTLGVLSDSSATFCREVNSIDPDFRGRGAKLARLLTGSTRFGVSPFKTKSLLAPLEKVKTDASSSSYVPKVSYKDLKRRLKEKEMIARQEQNTPTINVISPPKSPKQSATSSGISSPPKQTLKFVNLETPKKSTKSSRLKDFSTIQKSFSHDGDEGSRDTRPCLEPLKSHPDLHTMYDTSSGNQPTEAKEPKKRSKRFWKLFSSG</sequence>
<evidence type="ECO:0000313" key="2">
    <source>
        <dbReference type="EMBL" id="EGV63396.1"/>
    </source>
</evidence>
<evidence type="ECO:0008006" key="4">
    <source>
        <dbReference type="Google" id="ProtNLM"/>
    </source>
</evidence>
<dbReference type="Gene3D" id="3.40.50.620">
    <property type="entry name" value="HUPs"/>
    <property type="match status" value="1"/>
</dbReference>
<feature type="compositionally biased region" description="Low complexity" evidence="1">
    <location>
        <begin position="137"/>
        <end position="155"/>
    </location>
</feature>
<feature type="region of interest" description="Disordered" evidence="1">
    <location>
        <begin position="421"/>
        <end position="451"/>
    </location>
</feature>
<dbReference type="HOGENOM" id="CLU_022727_0_0_1"/>
<feature type="compositionally biased region" description="Polar residues" evidence="1">
    <location>
        <begin position="579"/>
        <end position="588"/>
    </location>
</feature>
<gene>
    <name evidence="2" type="ORF">CANTEDRAFT_94152</name>
</gene>
<evidence type="ECO:0000256" key="1">
    <source>
        <dbReference type="SAM" id="MobiDB-lite"/>
    </source>
</evidence>
<feature type="compositionally biased region" description="Polar residues" evidence="1">
    <location>
        <begin position="595"/>
        <end position="609"/>
    </location>
</feature>
<evidence type="ECO:0000313" key="3">
    <source>
        <dbReference type="Proteomes" id="UP000000707"/>
    </source>
</evidence>
<dbReference type="InterPro" id="IPR014729">
    <property type="entry name" value="Rossmann-like_a/b/a_fold"/>
</dbReference>
<accession>G3B667</accession>
<protein>
    <recommendedName>
        <fullName evidence="4">UspA domain-containing protein</fullName>
    </recommendedName>
</protein>
<feature type="compositionally biased region" description="Basic and acidic residues" evidence="1">
    <location>
        <begin position="28"/>
        <end position="44"/>
    </location>
</feature>
<dbReference type="KEGG" id="cten:18250366"/>
<dbReference type="OrthoDB" id="843225at2759"/>
<dbReference type="eggNOG" id="ENOG502RISH">
    <property type="taxonomic scope" value="Eukaryota"/>
</dbReference>
<dbReference type="GeneID" id="18250366"/>
<feature type="region of interest" description="Disordered" evidence="1">
    <location>
        <begin position="127"/>
        <end position="156"/>
    </location>
</feature>